<dbReference type="Pfam" id="PF00095">
    <property type="entry name" value="WAP"/>
    <property type="match status" value="1"/>
</dbReference>
<dbReference type="EMBL" id="KC608997">
    <property type="protein sequence ID" value="AGU01543.1"/>
    <property type="molecule type" value="Genomic_DNA"/>
</dbReference>
<dbReference type="AlphaFoldDB" id="T1W4D2"/>
<feature type="domain" description="WAP" evidence="2">
    <location>
        <begin position="45"/>
        <end position="99"/>
    </location>
</feature>
<evidence type="ECO:0000313" key="3">
    <source>
        <dbReference type="EMBL" id="AGU01543.1"/>
    </source>
</evidence>
<organism evidence="3">
    <name type="scientific">Pandalus japonicus</name>
    <name type="common">Morotoge shrimp</name>
    <name type="synonym">Pandalopsis dispar var. japonica</name>
    <dbReference type="NCBI Taxonomy" id="666362"/>
    <lineage>
        <taxon>Eukaryota</taxon>
        <taxon>Metazoa</taxon>
        <taxon>Ecdysozoa</taxon>
        <taxon>Arthropoda</taxon>
        <taxon>Crustacea</taxon>
        <taxon>Multicrustacea</taxon>
        <taxon>Malacostraca</taxon>
        <taxon>Eumalacostraca</taxon>
        <taxon>Eucarida</taxon>
        <taxon>Decapoda</taxon>
        <taxon>Pleocyemata</taxon>
        <taxon>Caridea</taxon>
        <taxon>Pandaloidea</taxon>
        <taxon>Pandalidae</taxon>
        <taxon>Pandalus</taxon>
    </lineage>
</organism>
<evidence type="ECO:0000259" key="2">
    <source>
        <dbReference type="PROSITE" id="PS51390"/>
    </source>
</evidence>
<dbReference type="InterPro" id="IPR036645">
    <property type="entry name" value="Elafin-like_sf"/>
</dbReference>
<gene>
    <name evidence="3" type="primary">crusIf</name>
</gene>
<dbReference type="GO" id="GO:0030414">
    <property type="term" value="F:peptidase inhibitor activity"/>
    <property type="evidence" value="ECO:0007669"/>
    <property type="project" value="InterPro"/>
</dbReference>
<feature type="chain" id="PRO_5004585474" evidence="1">
    <location>
        <begin position="20"/>
        <end position="99"/>
    </location>
</feature>
<proteinExistence type="predicted"/>
<dbReference type="SMART" id="SM00217">
    <property type="entry name" value="WAP"/>
    <property type="match status" value="1"/>
</dbReference>
<dbReference type="Gene3D" id="4.10.75.10">
    <property type="entry name" value="Elafin-like"/>
    <property type="match status" value="1"/>
</dbReference>
<dbReference type="PROSITE" id="PS51390">
    <property type="entry name" value="WAP"/>
    <property type="match status" value="1"/>
</dbReference>
<protein>
    <submittedName>
        <fullName evidence="3">Antimicrobial peptide type 1 If</fullName>
    </submittedName>
</protein>
<reference evidence="3" key="1">
    <citation type="journal article" date="2013" name="Fish Shellfish Immunol.">
        <title>Differences in gene organization between type I and type II crustins in the morotoge shrimp, Pandalopsis japonica.</title>
        <authorList>
            <person name="Kim B."/>
            <person name="Kim M."/>
            <person name="Kim A.R."/>
            <person name="Yi M."/>
            <person name="Choi J.H."/>
            <person name="Park H."/>
            <person name="Park W."/>
            <person name="Kim H.W."/>
        </authorList>
    </citation>
    <scope>NUCLEOTIDE SEQUENCE</scope>
</reference>
<dbReference type="SUPFAM" id="SSF57256">
    <property type="entry name" value="Elafin-like"/>
    <property type="match status" value="1"/>
</dbReference>
<name>T1W4D2_PANJP</name>
<sequence>MKTVGMSLVMLALATIVCATSQAPPGDKLCTRYCPEGGFGNYICCDDHPGQCPVLRPICPETRISLRPVPCQHDGHCTDHQKCCYDVCLPGKKVCKPAN</sequence>
<feature type="signal peptide" evidence="1">
    <location>
        <begin position="1"/>
        <end position="19"/>
    </location>
</feature>
<accession>T1W4D2</accession>
<dbReference type="InterPro" id="IPR008197">
    <property type="entry name" value="WAP_dom"/>
</dbReference>
<evidence type="ECO:0000256" key="1">
    <source>
        <dbReference type="SAM" id="SignalP"/>
    </source>
</evidence>
<dbReference type="GO" id="GO:0005576">
    <property type="term" value="C:extracellular region"/>
    <property type="evidence" value="ECO:0007669"/>
    <property type="project" value="InterPro"/>
</dbReference>
<keyword evidence="1" id="KW-0732">Signal</keyword>